<reference evidence="6" key="1">
    <citation type="journal article" date="2019" name="Int. J. Syst. Evol. Microbiol.">
        <title>The Global Catalogue of Microorganisms (GCM) 10K type strain sequencing project: providing services to taxonomists for standard genome sequencing and annotation.</title>
        <authorList>
            <consortium name="The Broad Institute Genomics Platform"/>
            <consortium name="The Broad Institute Genome Sequencing Center for Infectious Disease"/>
            <person name="Wu L."/>
            <person name="Ma J."/>
        </authorList>
    </citation>
    <scope>NUCLEOTIDE SEQUENCE [LARGE SCALE GENOMIC DNA]</scope>
    <source>
        <strain evidence="6">CGMCC 4.7382</strain>
    </source>
</reference>
<dbReference type="InterPro" id="IPR051011">
    <property type="entry name" value="Metal_resp_trans_reg"/>
</dbReference>
<dbReference type="Gene3D" id="1.10.10.10">
    <property type="entry name" value="Winged helix-like DNA-binding domain superfamily/Winged helix DNA-binding domain"/>
    <property type="match status" value="1"/>
</dbReference>
<dbReference type="Pfam" id="PF12840">
    <property type="entry name" value="HTH_20"/>
    <property type="match status" value="1"/>
</dbReference>
<keyword evidence="1" id="KW-0805">Transcription regulation</keyword>
<evidence type="ECO:0000256" key="3">
    <source>
        <dbReference type="ARBA" id="ARBA00023163"/>
    </source>
</evidence>
<dbReference type="Proteomes" id="UP001596540">
    <property type="component" value="Unassembled WGS sequence"/>
</dbReference>
<evidence type="ECO:0000313" key="6">
    <source>
        <dbReference type="Proteomes" id="UP001596540"/>
    </source>
</evidence>
<organism evidence="5 6">
    <name type="scientific">Marinactinospora rubrisoli</name>
    <dbReference type="NCBI Taxonomy" id="2715399"/>
    <lineage>
        <taxon>Bacteria</taxon>
        <taxon>Bacillati</taxon>
        <taxon>Actinomycetota</taxon>
        <taxon>Actinomycetes</taxon>
        <taxon>Streptosporangiales</taxon>
        <taxon>Nocardiopsidaceae</taxon>
        <taxon>Marinactinospora</taxon>
    </lineage>
</organism>
<evidence type="ECO:0000256" key="1">
    <source>
        <dbReference type="ARBA" id="ARBA00023015"/>
    </source>
</evidence>
<keyword evidence="2" id="KW-0238">DNA-binding</keyword>
<dbReference type="CDD" id="cd00090">
    <property type="entry name" value="HTH_ARSR"/>
    <property type="match status" value="1"/>
</dbReference>
<evidence type="ECO:0000256" key="2">
    <source>
        <dbReference type="ARBA" id="ARBA00023125"/>
    </source>
</evidence>
<dbReference type="InterPro" id="IPR036388">
    <property type="entry name" value="WH-like_DNA-bd_sf"/>
</dbReference>
<dbReference type="SMART" id="SM00418">
    <property type="entry name" value="HTH_ARSR"/>
    <property type="match status" value="1"/>
</dbReference>
<evidence type="ECO:0000259" key="4">
    <source>
        <dbReference type="SMART" id="SM00418"/>
    </source>
</evidence>
<name>A0ABW2KBD9_9ACTN</name>
<comment type="caution">
    <text evidence="5">The sequence shown here is derived from an EMBL/GenBank/DDBJ whole genome shotgun (WGS) entry which is preliminary data.</text>
</comment>
<dbReference type="InterPro" id="IPR036390">
    <property type="entry name" value="WH_DNA-bd_sf"/>
</dbReference>
<keyword evidence="6" id="KW-1185">Reference proteome</keyword>
<evidence type="ECO:0000313" key="5">
    <source>
        <dbReference type="EMBL" id="MFC7327357.1"/>
    </source>
</evidence>
<dbReference type="PANTHER" id="PTHR43132">
    <property type="entry name" value="ARSENICAL RESISTANCE OPERON REPRESSOR ARSR-RELATED"/>
    <property type="match status" value="1"/>
</dbReference>
<dbReference type="RefSeq" id="WP_379869602.1">
    <property type="nucleotide sequence ID" value="NZ_JBHTBH010000002.1"/>
</dbReference>
<keyword evidence="3" id="KW-0804">Transcription</keyword>
<gene>
    <name evidence="5" type="ORF">ACFQRF_06340</name>
</gene>
<proteinExistence type="predicted"/>
<sequence>MLRIHFTPEAPERVRALTGPDPMWEILLSLHMVQTRPALPLFEQWRYRVQSGMSREMWFLTELAPPAGYSPDFLTPMCGPDGLDRGIDTLLRTPGPRLRRELGQLGRQRPLSPAVRSLVHHENGLRPVAATLRRYFDLALAPEWDRIQNAAELGHRDGRLRHPTATRLPGALRPAARFRGPWLLEVAYPFQRDLDLRGRDLHLIPSVFCRRYPIALQDPGLPPVVVYPLSAASYAPGVYGPPRPQRRRALERMLGSTRTAVLEALLQGCTTGELARRLGISNASASEHAAVLRDAGLVTSHRDRNTVRHITTDLGMALFHGPDAPG</sequence>
<dbReference type="EMBL" id="JBHTBH010000002">
    <property type="protein sequence ID" value="MFC7327357.1"/>
    <property type="molecule type" value="Genomic_DNA"/>
</dbReference>
<protein>
    <submittedName>
        <fullName evidence="5">ArsR/SmtB family transcription factor</fullName>
    </submittedName>
</protein>
<dbReference type="InterPro" id="IPR001845">
    <property type="entry name" value="HTH_ArsR_DNA-bd_dom"/>
</dbReference>
<dbReference type="PANTHER" id="PTHR43132:SF8">
    <property type="entry name" value="HTH-TYPE TRANSCRIPTIONAL REGULATOR KMTR"/>
    <property type="match status" value="1"/>
</dbReference>
<accession>A0ABW2KBD9</accession>
<dbReference type="InterPro" id="IPR011991">
    <property type="entry name" value="ArsR-like_HTH"/>
</dbReference>
<dbReference type="SUPFAM" id="SSF46785">
    <property type="entry name" value="Winged helix' DNA-binding domain"/>
    <property type="match status" value="1"/>
</dbReference>
<feature type="domain" description="HTH arsR-type" evidence="4">
    <location>
        <begin position="248"/>
        <end position="320"/>
    </location>
</feature>